<gene>
    <name evidence="2" type="ORF">ACFPLB_01930</name>
</gene>
<comment type="caution">
    <text evidence="2">The sequence shown here is derived from an EMBL/GenBank/DDBJ whole genome shotgun (WGS) entry which is preliminary data.</text>
</comment>
<dbReference type="EMBL" id="JBHSLL010000009">
    <property type="protein sequence ID" value="MFC5384718.1"/>
    <property type="molecule type" value="Genomic_DNA"/>
</dbReference>
<organism evidence="2 3">
    <name type="scientific">Aquamicrobium segne</name>
    <dbReference type="NCBI Taxonomy" id="469547"/>
    <lineage>
        <taxon>Bacteria</taxon>
        <taxon>Pseudomonadati</taxon>
        <taxon>Pseudomonadota</taxon>
        <taxon>Alphaproteobacteria</taxon>
        <taxon>Hyphomicrobiales</taxon>
        <taxon>Phyllobacteriaceae</taxon>
        <taxon>Aquamicrobium</taxon>
    </lineage>
</organism>
<protein>
    <submittedName>
        <fullName evidence="2">Uncharacterized protein</fullName>
    </submittedName>
</protein>
<accession>A0ABW0GW34</accession>
<proteinExistence type="predicted"/>
<evidence type="ECO:0000313" key="3">
    <source>
        <dbReference type="Proteomes" id="UP001596016"/>
    </source>
</evidence>
<evidence type="ECO:0000256" key="1">
    <source>
        <dbReference type="SAM" id="MobiDB-lite"/>
    </source>
</evidence>
<reference evidence="3" key="1">
    <citation type="journal article" date="2019" name="Int. J. Syst. Evol. Microbiol.">
        <title>The Global Catalogue of Microorganisms (GCM) 10K type strain sequencing project: providing services to taxonomists for standard genome sequencing and annotation.</title>
        <authorList>
            <consortium name="The Broad Institute Genomics Platform"/>
            <consortium name="The Broad Institute Genome Sequencing Center for Infectious Disease"/>
            <person name="Wu L."/>
            <person name="Ma J."/>
        </authorList>
    </citation>
    <scope>NUCLEOTIDE SEQUENCE [LARGE SCALE GENOMIC DNA]</scope>
    <source>
        <strain evidence="3">CGMCC 4.1415</strain>
    </source>
</reference>
<dbReference type="Proteomes" id="UP001596016">
    <property type="component" value="Unassembled WGS sequence"/>
</dbReference>
<evidence type="ECO:0000313" key="2">
    <source>
        <dbReference type="EMBL" id="MFC5384718.1"/>
    </source>
</evidence>
<dbReference type="RefSeq" id="WP_378227564.1">
    <property type="nucleotide sequence ID" value="NZ_JBHSLL010000009.1"/>
</dbReference>
<sequence length="46" mass="5038">MSLTGDAMSHTILPGNHPVGLRGLFRIGDRQPARRTAPPDNEKISR</sequence>
<feature type="region of interest" description="Disordered" evidence="1">
    <location>
        <begin position="1"/>
        <end position="46"/>
    </location>
</feature>
<keyword evidence="3" id="KW-1185">Reference proteome</keyword>
<name>A0ABW0GW34_9HYPH</name>